<sequence length="902" mass="98040">MKYKLLTALSLLGITTFAQQTTKFEEFLQPDVLVNGTTLKNAFSGGLLSPQFNEIDLNLDGQMDLLVFDRDGNVLLPFVATGSGSNTHYKFAPEYRKAFPEVVNFLVTADFNCDGKMDIFTSRLQVAIAVYENTSTTELSFNYALGNDPYLMTDFMNGTDGNVYVSSIDVPAIVDVDGDGDLDILSFETNGVQIYFHENVSPNHCGLDYLVTQDCWGGFREDLNSNAIELDACITGAAPPQDQPEDGMHSGSTILSFDIDNDGLHDMVLGDVSFSTAVLAMNDGTPDSAYMNSQSIQWAPDGSVPIDVFRFPSFYYLDIDFDGKKDFITAPNDIGVKNLNQIWTYHNNSSTAQPNFTFTDSSFLQSSMIDMGEGAHPTFVDLNGDNALDIVVGNRGVWHPGGDYESSLWYFRNTSSGGTISFELVTKNLISTAGLSNPTGYYPAFGDLDGDNDQDLIVGLTDGTLLYYLNTGSILTPQFTLQSTSFQSIDVGSNAAPDLFDIDGDGQLDLVIGEKDGYINYYHNSNGTFTLVTNRFGGINADQAGNSPGYSMPRFYDFNGKEQLMVGSKSFGITQFDSASSIVGQPAFTQATFGTGNTSTTGFELTPLGAEKRTGRNQLLFTAQELQSMGFTVGQIEDIAFNVSTNNTSNSITNGIIVRMKNSSMTELTAFETGLTEVYNEQLPVSPGWNTITLQEPFVWDGTSNLVVEICFSKNLPLVNNDVAATDVGFGANAYGDITGYNNNTSNGCAQPYKAVSTLRPNTRMTIRPMTPSAGEVLSGWGYMNADFADLDLDGFPEMLIGVNNGGVLLMKGEKYDISIREPNTLTQASIYPNPTTGRIVVDLENIDGVGYQIIDLNGKVHARGEFSPSGELDLSSWNTGVYILQMVIDGSPTYAKIILQK</sequence>
<accession>A0A6L3ZH64</accession>
<dbReference type="OrthoDB" id="9816120at2"/>
<dbReference type="InterPro" id="IPR026444">
    <property type="entry name" value="Secre_tail"/>
</dbReference>
<dbReference type="EMBL" id="WBVQ01000001">
    <property type="protein sequence ID" value="KAB2817177.1"/>
    <property type="molecule type" value="Genomic_DNA"/>
</dbReference>
<feature type="signal peptide" evidence="2">
    <location>
        <begin position="1"/>
        <end position="20"/>
    </location>
</feature>
<protein>
    <submittedName>
        <fullName evidence="4">T9SS type A sorting domain-containing protein</fullName>
    </submittedName>
</protein>
<dbReference type="InterPro" id="IPR028994">
    <property type="entry name" value="Integrin_alpha_N"/>
</dbReference>
<evidence type="ECO:0000313" key="5">
    <source>
        <dbReference type="Proteomes" id="UP000484164"/>
    </source>
</evidence>
<dbReference type="SUPFAM" id="SSF69318">
    <property type="entry name" value="Integrin alpha N-terminal domain"/>
    <property type="match status" value="3"/>
</dbReference>
<dbReference type="Pfam" id="PF18962">
    <property type="entry name" value="Por_Secre_tail"/>
    <property type="match status" value="1"/>
</dbReference>
<dbReference type="Gene3D" id="2.130.10.130">
    <property type="entry name" value="Integrin alpha, N-terminal"/>
    <property type="match status" value="2"/>
</dbReference>
<dbReference type="Pfam" id="PF13517">
    <property type="entry name" value="FG-GAP_3"/>
    <property type="match status" value="3"/>
</dbReference>
<dbReference type="AlphaFoldDB" id="A0A6L3ZH64"/>
<evidence type="ECO:0000313" key="4">
    <source>
        <dbReference type="EMBL" id="KAB2817177.1"/>
    </source>
</evidence>
<evidence type="ECO:0000256" key="2">
    <source>
        <dbReference type="SAM" id="SignalP"/>
    </source>
</evidence>
<proteinExistence type="predicted"/>
<feature type="domain" description="Secretion system C-terminal sorting" evidence="3">
    <location>
        <begin position="831"/>
        <end position="899"/>
    </location>
</feature>
<reference evidence="4 5" key="1">
    <citation type="submission" date="2019-10" db="EMBL/GenBank/DDBJ databases">
        <title>Genome sequence of Phaeocystidibacter marisrubri JCM30614 (type strain).</title>
        <authorList>
            <person name="Bowman J.P."/>
        </authorList>
    </citation>
    <scope>NUCLEOTIDE SEQUENCE [LARGE SCALE GENOMIC DNA]</scope>
    <source>
        <strain evidence="4 5">JCM 30614</strain>
    </source>
</reference>
<evidence type="ECO:0000259" key="3">
    <source>
        <dbReference type="Pfam" id="PF18962"/>
    </source>
</evidence>
<keyword evidence="5" id="KW-1185">Reference proteome</keyword>
<dbReference type="InterPro" id="IPR013517">
    <property type="entry name" value="FG-GAP"/>
</dbReference>
<gene>
    <name evidence="4" type="ORF">F8C82_01905</name>
</gene>
<dbReference type="PANTHER" id="PTHR44103">
    <property type="entry name" value="PROPROTEIN CONVERTASE P"/>
    <property type="match status" value="1"/>
</dbReference>
<dbReference type="RefSeq" id="WP_151691747.1">
    <property type="nucleotide sequence ID" value="NZ_BMGX01000002.1"/>
</dbReference>
<name>A0A6L3ZH64_9FLAO</name>
<dbReference type="Proteomes" id="UP000484164">
    <property type="component" value="Unassembled WGS sequence"/>
</dbReference>
<comment type="caution">
    <text evidence="4">The sequence shown here is derived from an EMBL/GenBank/DDBJ whole genome shotgun (WGS) entry which is preliminary data.</text>
</comment>
<dbReference type="PANTHER" id="PTHR44103:SF1">
    <property type="entry name" value="PROPROTEIN CONVERTASE P"/>
    <property type="match status" value="1"/>
</dbReference>
<dbReference type="NCBIfam" id="TIGR04183">
    <property type="entry name" value="Por_Secre_tail"/>
    <property type="match status" value="1"/>
</dbReference>
<keyword evidence="1 2" id="KW-0732">Signal</keyword>
<organism evidence="4 5">
    <name type="scientific">Phaeocystidibacter marisrubri</name>
    <dbReference type="NCBI Taxonomy" id="1577780"/>
    <lineage>
        <taxon>Bacteria</taxon>
        <taxon>Pseudomonadati</taxon>
        <taxon>Bacteroidota</taxon>
        <taxon>Flavobacteriia</taxon>
        <taxon>Flavobacteriales</taxon>
        <taxon>Phaeocystidibacteraceae</taxon>
        <taxon>Phaeocystidibacter</taxon>
    </lineage>
</organism>
<feature type="chain" id="PRO_5026921207" evidence="2">
    <location>
        <begin position="21"/>
        <end position="902"/>
    </location>
</feature>
<evidence type="ECO:0000256" key="1">
    <source>
        <dbReference type="ARBA" id="ARBA00022729"/>
    </source>
</evidence>